<keyword evidence="1" id="KW-0732">Signal</keyword>
<dbReference type="AlphaFoldDB" id="A0AAE3VSU7"/>
<name>A0AAE3VSU7_9HYPH</name>
<proteinExistence type="predicted"/>
<protein>
    <submittedName>
        <fullName evidence="2">UDP-N-acetyl-D-mannosaminuronate dehydrogenase</fullName>
    </submittedName>
</protein>
<dbReference type="Proteomes" id="UP001229244">
    <property type="component" value="Unassembled WGS sequence"/>
</dbReference>
<sequence length="111" mass="11987">MRRIGGRAAGAALAIMLATAPGFGAETSDCDIDAVAGVLSKAMRVSMQSTADTLTTEEMRARVDELKTDPEARRDFLFGFKRSYPECSEDEARQALDIATGSMDDYLAETE</sequence>
<comment type="caution">
    <text evidence="2">The sequence shown here is derived from an EMBL/GenBank/DDBJ whole genome shotgun (WGS) entry which is preliminary data.</text>
</comment>
<organism evidence="2 3">
    <name type="scientific">Amorphus orientalis</name>
    <dbReference type="NCBI Taxonomy" id="649198"/>
    <lineage>
        <taxon>Bacteria</taxon>
        <taxon>Pseudomonadati</taxon>
        <taxon>Pseudomonadota</taxon>
        <taxon>Alphaproteobacteria</taxon>
        <taxon>Hyphomicrobiales</taxon>
        <taxon>Amorphaceae</taxon>
        <taxon>Amorphus</taxon>
    </lineage>
</organism>
<gene>
    <name evidence="2" type="ORF">J2S73_004039</name>
</gene>
<evidence type="ECO:0000256" key="1">
    <source>
        <dbReference type="SAM" id="SignalP"/>
    </source>
</evidence>
<reference evidence="2" key="1">
    <citation type="submission" date="2023-07" db="EMBL/GenBank/DDBJ databases">
        <title>Genomic Encyclopedia of Type Strains, Phase IV (KMG-IV): sequencing the most valuable type-strain genomes for metagenomic binning, comparative biology and taxonomic classification.</title>
        <authorList>
            <person name="Goeker M."/>
        </authorList>
    </citation>
    <scope>NUCLEOTIDE SEQUENCE</scope>
    <source>
        <strain evidence="2">DSM 21202</strain>
    </source>
</reference>
<dbReference type="EMBL" id="JAUSUL010000005">
    <property type="protein sequence ID" value="MDQ0317555.1"/>
    <property type="molecule type" value="Genomic_DNA"/>
</dbReference>
<keyword evidence="3" id="KW-1185">Reference proteome</keyword>
<feature type="signal peptide" evidence="1">
    <location>
        <begin position="1"/>
        <end position="24"/>
    </location>
</feature>
<feature type="chain" id="PRO_5042279317" evidence="1">
    <location>
        <begin position="25"/>
        <end position="111"/>
    </location>
</feature>
<accession>A0AAE3VSU7</accession>
<dbReference type="RefSeq" id="WP_306887473.1">
    <property type="nucleotide sequence ID" value="NZ_JAUSUL010000005.1"/>
</dbReference>
<evidence type="ECO:0000313" key="2">
    <source>
        <dbReference type="EMBL" id="MDQ0317555.1"/>
    </source>
</evidence>
<evidence type="ECO:0000313" key="3">
    <source>
        <dbReference type="Proteomes" id="UP001229244"/>
    </source>
</evidence>